<gene>
    <name evidence="6" type="ORF">AUEXF2481DRAFT_62409</name>
</gene>
<feature type="region of interest" description="Disordered" evidence="4">
    <location>
        <begin position="348"/>
        <end position="376"/>
    </location>
</feature>
<feature type="region of interest" description="Disordered" evidence="4">
    <location>
        <begin position="404"/>
        <end position="437"/>
    </location>
</feature>
<feature type="repeat" description="Pumilio" evidence="3">
    <location>
        <begin position="87"/>
        <end position="123"/>
    </location>
</feature>
<dbReference type="HOGENOM" id="CLU_004017_8_5_1"/>
<dbReference type="RefSeq" id="XP_013347586.1">
    <property type="nucleotide sequence ID" value="XM_013492132.1"/>
</dbReference>
<dbReference type="InterPro" id="IPR033133">
    <property type="entry name" value="PUM-HD"/>
</dbReference>
<dbReference type="GO" id="GO:0005737">
    <property type="term" value="C:cytoplasm"/>
    <property type="evidence" value="ECO:0007669"/>
    <property type="project" value="TreeGrafter"/>
</dbReference>
<dbReference type="GeneID" id="25369611"/>
<dbReference type="STRING" id="1043005.A0A074ZL51"/>
<keyword evidence="7" id="KW-1185">Reference proteome</keyword>
<feature type="domain" description="PUM-HD" evidence="5">
    <location>
        <begin position="1"/>
        <end position="331"/>
    </location>
</feature>
<dbReference type="InterPro" id="IPR016024">
    <property type="entry name" value="ARM-type_fold"/>
</dbReference>
<evidence type="ECO:0000256" key="3">
    <source>
        <dbReference type="PROSITE-ProRule" id="PRU00317"/>
    </source>
</evidence>
<dbReference type="Gene3D" id="1.25.10.10">
    <property type="entry name" value="Leucine-rich Repeat Variant"/>
    <property type="match status" value="1"/>
</dbReference>
<dbReference type="Pfam" id="PF00806">
    <property type="entry name" value="PUF"/>
    <property type="match status" value="8"/>
</dbReference>
<dbReference type="GO" id="GO:0003729">
    <property type="term" value="F:mRNA binding"/>
    <property type="evidence" value="ECO:0007669"/>
    <property type="project" value="TreeGrafter"/>
</dbReference>
<dbReference type="FunFam" id="1.25.10.10:FF:000237">
    <property type="entry name" value="Pumilio homolog 9"/>
    <property type="match status" value="1"/>
</dbReference>
<evidence type="ECO:0000313" key="6">
    <source>
        <dbReference type="EMBL" id="KEQ99121.1"/>
    </source>
</evidence>
<dbReference type="InterPro" id="IPR011989">
    <property type="entry name" value="ARM-like"/>
</dbReference>
<evidence type="ECO:0000256" key="4">
    <source>
        <dbReference type="SAM" id="MobiDB-lite"/>
    </source>
</evidence>
<dbReference type="Proteomes" id="UP000030641">
    <property type="component" value="Unassembled WGS sequence"/>
</dbReference>
<evidence type="ECO:0000313" key="7">
    <source>
        <dbReference type="Proteomes" id="UP000030641"/>
    </source>
</evidence>
<dbReference type="InParanoid" id="A0A074ZL51"/>
<name>A0A074ZL51_AURSE</name>
<evidence type="ECO:0000256" key="2">
    <source>
        <dbReference type="ARBA" id="ARBA00024893"/>
    </source>
</evidence>
<feature type="repeat" description="Pumilio" evidence="3">
    <location>
        <begin position="15"/>
        <end position="50"/>
    </location>
</feature>
<feature type="repeat" description="Pumilio" evidence="3">
    <location>
        <begin position="268"/>
        <end position="305"/>
    </location>
</feature>
<accession>A0A074ZL51</accession>
<dbReference type="PROSITE" id="PS50302">
    <property type="entry name" value="PUM"/>
    <property type="match status" value="8"/>
</dbReference>
<feature type="compositionally biased region" description="Low complexity" evidence="4">
    <location>
        <begin position="414"/>
        <end position="424"/>
    </location>
</feature>
<feature type="repeat" description="Pumilio" evidence="3">
    <location>
        <begin position="160"/>
        <end position="195"/>
    </location>
</feature>
<dbReference type="InterPro" id="IPR001313">
    <property type="entry name" value="Pumilio_RNA-bd_rpt"/>
</dbReference>
<sequence length="437" mass="48687">MDADAARFANFKLPELVGEIYSLCKDQHGCRYLQKKLEEGDGENIRLIFEETNPHMIELMTDPFGNYLCQKLLEFANDDQRTVLIRAAAPSMVKIALNQHGTRALQKMIEFITTPEQIEIITEALKYEVVPLIQDLNGNHVIQKCLNHLSPEDAQFIFDAVGTSCVIVGTHRHGCCVLQRCIDHATGHQKGQLIQYITLNAYTLVQDPFGNYVVQYILDLGEPAFSQPLAKSFLGHVAGLSRQKFSSNVIEKSIRTGDEITRRALIDEIMNPVELERLLRDSYANYVVQTAMDYADPEVKARLIDNIRPILPSIRHTPYGRRISGKIQDYDNHLNGLPGSMSPPGVMSPGQLSSTPFRTSRSNTVTSYTSNSPVSHQVGNYGTTSLGSPNAHHRQQGSLNTMLAQPGGQQQMNGYAHGYQQYGHGSRGSRASNMGHY</sequence>
<keyword evidence="1" id="KW-0677">Repeat</keyword>
<feature type="compositionally biased region" description="Polar residues" evidence="4">
    <location>
        <begin position="351"/>
        <end position="376"/>
    </location>
</feature>
<dbReference type="PROSITE" id="PS50303">
    <property type="entry name" value="PUM_HD"/>
    <property type="match status" value="1"/>
</dbReference>
<dbReference type="GO" id="GO:0010608">
    <property type="term" value="P:post-transcriptional regulation of gene expression"/>
    <property type="evidence" value="ECO:0007669"/>
    <property type="project" value="TreeGrafter"/>
</dbReference>
<dbReference type="AlphaFoldDB" id="A0A074ZL51"/>
<dbReference type="SUPFAM" id="SSF48371">
    <property type="entry name" value="ARM repeat"/>
    <property type="match status" value="1"/>
</dbReference>
<feature type="repeat" description="Pumilio" evidence="3">
    <location>
        <begin position="124"/>
        <end position="159"/>
    </location>
</feature>
<dbReference type="InterPro" id="IPR033712">
    <property type="entry name" value="Pumilio_RNA-bd"/>
</dbReference>
<proteinExistence type="predicted"/>
<comment type="function">
    <text evidence="2">RNA-binding nucleolar protein required for pre-rRNA processing. Involved in production of 18S rRNA and assembly of small ribosomal subunit.</text>
</comment>
<dbReference type="SMART" id="SM00025">
    <property type="entry name" value="Pumilio"/>
    <property type="match status" value="8"/>
</dbReference>
<dbReference type="OMA" id="HITRILH"/>
<evidence type="ECO:0000256" key="1">
    <source>
        <dbReference type="ARBA" id="ARBA00022737"/>
    </source>
</evidence>
<dbReference type="PANTHER" id="PTHR12537:SF13">
    <property type="entry name" value="PUMILIO HOMOLOGY DOMAIN FAMILY MEMBER 4"/>
    <property type="match status" value="1"/>
</dbReference>
<dbReference type="OrthoDB" id="668540at2759"/>
<feature type="compositionally biased region" description="Polar residues" evidence="4">
    <location>
        <begin position="404"/>
        <end position="413"/>
    </location>
</feature>
<organism evidence="6 7">
    <name type="scientific">Aureobasidium subglaciale (strain EXF-2481)</name>
    <name type="common">Aureobasidium pullulans var. subglaciale</name>
    <dbReference type="NCBI Taxonomy" id="1043005"/>
    <lineage>
        <taxon>Eukaryota</taxon>
        <taxon>Fungi</taxon>
        <taxon>Dikarya</taxon>
        <taxon>Ascomycota</taxon>
        <taxon>Pezizomycotina</taxon>
        <taxon>Dothideomycetes</taxon>
        <taxon>Dothideomycetidae</taxon>
        <taxon>Dothideales</taxon>
        <taxon>Saccotheciaceae</taxon>
        <taxon>Aureobasidium</taxon>
    </lineage>
</organism>
<dbReference type="CDD" id="cd07920">
    <property type="entry name" value="Pumilio"/>
    <property type="match status" value="1"/>
</dbReference>
<reference evidence="6 7" key="1">
    <citation type="journal article" date="2014" name="BMC Genomics">
        <title>Genome sequencing of four Aureobasidium pullulans varieties: biotechnological potential, stress tolerance, and description of new species.</title>
        <authorList>
            <person name="Gostin Ar C."/>
            <person name="Ohm R.A."/>
            <person name="Kogej T."/>
            <person name="Sonjak S."/>
            <person name="Turk M."/>
            <person name="Zajc J."/>
            <person name="Zalar P."/>
            <person name="Grube M."/>
            <person name="Sun H."/>
            <person name="Han J."/>
            <person name="Sharma A."/>
            <person name="Chiniquy J."/>
            <person name="Ngan C.Y."/>
            <person name="Lipzen A."/>
            <person name="Barry K."/>
            <person name="Grigoriev I.V."/>
            <person name="Gunde-Cimerman N."/>
        </authorList>
    </citation>
    <scope>NUCLEOTIDE SEQUENCE [LARGE SCALE GENOMIC DNA]</scope>
    <source>
        <strain evidence="6 7">EXF-2481</strain>
    </source>
</reference>
<dbReference type="PANTHER" id="PTHR12537">
    <property type="entry name" value="RNA BINDING PROTEIN PUMILIO-RELATED"/>
    <property type="match status" value="1"/>
</dbReference>
<protein>
    <recommendedName>
        <fullName evidence="5">PUM-HD domain-containing protein</fullName>
    </recommendedName>
</protein>
<feature type="repeat" description="Pumilio" evidence="3">
    <location>
        <begin position="232"/>
        <end position="267"/>
    </location>
</feature>
<feature type="repeat" description="Pumilio" evidence="3">
    <location>
        <begin position="51"/>
        <end position="86"/>
    </location>
</feature>
<feature type="repeat" description="Pumilio" evidence="3">
    <location>
        <begin position="196"/>
        <end position="231"/>
    </location>
</feature>
<dbReference type="EMBL" id="KL584751">
    <property type="protein sequence ID" value="KEQ99121.1"/>
    <property type="molecule type" value="Genomic_DNA"/>
</dbReference>
<evidence type="ECO:0000259" key="5">
    <source>
        <dbReference type="PROSITE" id="PS50303"/>
    </source>
</evidence>